<dbReference type="InterPro" id="IPR016032">
    <property type="entry name" value="Sig_transdc_resp-reg_C-effctor"/>
</dbReference>
<dbReference type="RefSeq" id="WP_079585710.1">
    <property type="nucleotide sequence ID" value="NZ_FNTI01000001.1"/>
</dbReference>
<protein>
    <submittedName>
        <fullName evidence="2">Transcriptional regulator, LuxR family</fullName>
    </submittedName>
</protein>
<dbReference type="GO" id="GO:0006355">
    <property type="term" value="P:regulation of DNA-templated transcription"/>
    <property type="evidence" value="ECO:0007669"/>
    <property type="project" value="InterPro"/>
</dbReference>
<proteinExistence type="predicted"/>
<name>A0A1M6U7P0_9BRAD</name>
<dbReference type="GO" id="GO:0003677">
    <property type="term" value="F:DNA binding"/>
    <property type="evidence" value="ECO:0007669"/>
    <property type="project" value="InterPro"/>
</dbReference>
<sequence>MSRESDLVALIAAIYEAGTDFNLWPDALGRIAAAFGAPSAGMARQGKTPAECWGFCAGVQPAAIKSYVEHYHAVNPIWQRVPNTPAGTVQADTMVMPRRELERTEFFNDYLVPQRIAGLLNSVVLVEEGRQTVVTMHGRRQFDADDVALYKLISPHLQRAVQINLKSAQMQMNHAASRQALDRLNEGVLFVDVNSSVTLANRSAESLFAAEAGLRQRDGILEGSVHSETLALHALIAKCGERGALPSSGGNLSLSRGAGRWPLALMIAPILHPLPDWLIGKKPVAIIFVNDPERTPKPASRQLIEQFGLTRAEASFAIEILNGDGIQAAADRLSITRATARTHLARVFDKTGVRRQSELVRLLMSAIYPIDGIR</sequence>
<evidence type="ECO:0000313" key="2">
    <source>
        <dbReference type="EMBL" id="SEC41335.1"/>
    </source>
</evidence>
<dbReference type="OrthoDB" id="5497412at2"/>
<dbReference type="SMART" id="SM00421">
    <property type="entry name" value="HTH_LUXR"/>
    <property type="match status" value="1"/>
</dbReference>
<dbReference type="SUPFAM" id="SSF46894">
    <property type="entry name" value="C-terminal effector domain of the bipartite response regulators"/>
    <property type="match status" value="1"/>
</dbReference>
<dbReference type="InterPro" id="IPR036388">
    <property type="entry name" value="WH-like_DNA-bd_sf"/>
</dbReference>
<accession>A0A1M6U7P0</accession>
<gene>
    <name evidence="2" type="ORF">SAMN05444171_1347</name>
</gene>
<dbReference type="AlphaFoldDB" id="A0A1M6U7P0"/>
<evidence type="ECO:0000313" key="3">
    <source>
        <dbReference type="Proteomes" id="UP000183208"/>
    </source>
</evidence>
<dbReference type="InterPro" id="IPR000792">
    <property type="entry name" value="Tscrpt_reg_LuxR_C"/>
</dbReference>
<dbReference type="Gene3D" id="1.10.10.10">
    <property type="entry name" value="Winged helix-like DNA-binding domain superfamily/Winged helix DNA-binding domain"/>
    <property type="match status" value="1"/>
</dbReference>
<dbReference type="Proteomes" id="UP000183208">
    <property type="component" value="Unassembled WGS sequence"/>
</dbReference>
<feature type="domain" description="HTH luxR-type" evidence="1">
    <location>
        <begin position="306"/>
        <end position="363"/>
    </location>
</feature>
<reference evidence="2 3" key="1">
    <citation type="submission" date="2016-10" db="EMBL/GenBank/DDBJ databases">
        <authorList>
            <person name="de Groot N.N."/>
        </authorList>
    </citation>
    <scope>NUCLEOTIDE SEQUENCE [LARGE SCALE GENOMIC DNA]</scope>
    <source>
        <strain evidence="2 3">GAS522</strain>
    </source>
</reference>
<evidence type="ECO:0000259" key="1">
    <source>
        <dbReference type="SMART" id="SM00421"/>
    </source>
</evidence>
<dbReference type="EMBL" id="FNTI01000001">
    <property type="protein sequence ID" value="SEC41335.1"/>
    <property type="molecule type" value="Genomic_DNA"/>
</dbReference>
<organism evidence="2 3">
    <name type="scientific">Bradyrhizobium lablabi</name>
    <dbReference type="NCBI Taxonomy" id="722472"/>
    <lineage>
        <taxon>Bacteria</taxon>
        <taxon>Pseudomonadati</taxon>
        <taxon>Pseudomonadota</taxon>
        <taxon>Alphaproteobacteria</taxon>
        <taxon>Hyphomicrobiales</taxon>
        <taxon>Nitrobacteraceae</taxon>
        <taxon>Bradyrhizobium</taxon>
    </lineage>
</organism>